<keyword evidence="1" id="KW-1133">Transmembrane helix</keyword>
<dbReference type="RefSeq" id="WP_215088897.1">
    <property type="nucleotide sequence ID" value="NZ_JBHSFE010000014.1"/>
</dbReference>
<keyword evidence="1" id="KW-0812">Transmembrane</keyword>
<evidence type="ECO:0000313" key="2">
    <source>
        <dbReference type="EMBL" id="MFC4609574.1"/>
    </source>
</evidence>
<evidence type="ECO:0000313" key="3">
    <source>
        <dbReference type="Proteomes" id="UP001595993"/>
    </source>
</evidence>
<sequence length="257" mass="28158">MYDRHDHFGTYGSAAEQYGEAYATLPGQWDGYHPAFGQEPISAPDLDVLQGRWEPDVELTQLLQDAPEPVDLSKPVMDLRPPTTGPSCHRRRPMHKVNARAWTLTRNQTLSYALAAVSMVIIAMVSVLGGLFTHDILRQVAAPGADHALAPWWPMLVYGPWMVASLSILRAALHRRSAPHSWAFAVLFCAVAVLTCMAEAPRTISGVAVAGLPALAAMVCFHQLVRHITLTRPAQDRVGGWCNAARPCMGHEHSESQ</sequence>
<proteinExistence type="predicted"/>
<feature type="transmembrane region" description="Helical" evidence="1">
    <location>
        <begin position="206"/>
        <end position="225"/>
    </location>
</feature>
<evidence type="ECO:0000256" key="1">
    <source>
        <dbReference type="SAM" id="Phobius"/>
    </source>
</evidence>
<dbReference type="Proteomes" id="UP001595993">
    <property type="component" value="Unassembled WGS sequence"/>
</dbReference>
<keyword evidence="3" id="KW-1185">Reference proteome</keyword>
<organism evidence="2 3">
    <name type="scientific">Streptomyces maoxianensis</name>
    <dbReference type="NCBI Taxonomy" id="1459942"/>
    <lineage>
        <taxon>Bacteria</taxon>
        <taxon>Bacillati</taxon>
        <taxon>Actinomycetota</taxon>
        <taxon>Actinomycetes</taxon>
        <taxon>Kitasatosporales</taxon>
        <taxon>Streptomycetaceae</taxon>
        <taxon>Streptomyces</taxon>
    </lineage>
</organism>
<dbReference type="InterPro" id="IPR021235">
    <property type="entry name" value="DUF2637"/>
</dbReference>
<accession>A0ABV9G910</accession>
<feature type="transmembrane region" description="Helical" evidence="1">
    <location>
        <begin position="181"/>
        <end position="200"/>
    </location>
</feature>
<dbReference type="EMBL" id="JBHSFE010000014">
    <property type="protein sequence ID" value="MFC4609574.1"/>
    <property type="molecule type" value="Genomic_DNA"/>
</dbReference>
<protein>
    <submittedName>
        <fullName evidence="2">DUF2637 domain-containing protein</fullName>
    </submittedName>
</protein>
<name>A0ABV9G910_9ACTN</name>
<feature type="transmembrane region" description="Helical" evidence="1">
    <location>
        <begin position="152"/>
        <end position="169"/>
    </location>
</feature>
<feature type="transmembrane region" description="Helical" evidence="1">
    <location>
        <begin position="110"/>
        <end position="132"/>
    </location>
</feature>
<comment type="caution">
    <text evidence="2">The sequence shown here is derived from an EMBL/GenBank/DDBJ whole genome shotgun (WGS) entry which is preliminary data.</text>
</comment>
<gene>
    <name evidence="2" type="ORF">ACFO9E_17375</name>
</gene>
<keyword evidence="1" id="KW-0472">Membrane</keyword>
<dbReference type="Pfam" id="PF10935">
    <property type="entry name" value="DUF2637"/>
    <property type="match status" value="1"/>
</dbReference>
<reference evidence="3" key="1">
    <citation type="journal article" date="2019" name="Int. J. Syst. Evol. Microbiol.">
        <title>The Global Catalogue of Microorganisms (GCM) 10K type strain sequencing project: providing services to taxonomists for standard genome sequencing and annotation.</title>
        <authorList>
            <consortium name="The Broad Institute Genomics Platform"/>
            <consortium name="The Broad Institute Genome Sequencing Center for Infectious Disease"/>
            <person name="Wu L."/>
            <person name="Ma J."/>
        </authorList>
    </citation>
    <scope>NUCLEOTIDE SEQUENCE [LARGE SCALE GENOMIC DNA]</scope>
    <source>
        <strain evidence="3">CGMCC 4.7139</strain>
    </source>
</reference>